<evidence type="ECO:0000313" key="2">
    <source>
        <dbReference type="EMBL" id="MDQ0515081.1"/>
    </source>
</evidence>
<proteinExistence type="predicted"/>
<name>A0ABU0M293_9HYPH</name>
<dbReference type="Proteomes" id="UP001223743">
    <property type="component" value="Unassembled WGS sequence"/>
</dbReference>
<gene>
    <name evidence="2" type="ORF">QO015_000694</name>
</gene>
<sequence length="60" mass="5935">MRVFVLVLALAGVAGSLAGCGSGTSDPFDPAIQAMQGVNACGTGGSDNINQCRGHPRSSN</sequence>
<evidence type="ECO:0008006" key="4">
    <source>
        <dbReference type="Google" id="ProtNLM"/>
    </source>
</evidence>
<organism evidence="2 3">
    <name type="scientific">Kaistia geumhonensis</name>
    <dbReference type="NCBI Taxonomy" id="410839"/>
    <lineage>
        <taxon>Bacteria</taxon>
        <taxon>Pseudomonadati</taxon>
        <taxon>Pseudomonadota</taxon>
        <taxon>Alphaproteobacteria</taxon>
        <taxon>Hyphomicrobiales</taxon>
        <taxon>Kaistiaceae</taxon>
        <taxon>Kaistia</taxon>
    </lineage>
</organism>
<comment type="caution">
    <text evidence="2">The sequence shown here is derived from an EMBL/GenBank/DDBJ whole genome shotgun (WGS) entry which is preliminary data.</text>
</comment>
<dbReference type="RefSeq" id="WP_266281443.1">
    <property type="nucleotide sequence ID" value="NZ_JAPKNF010000001.1"/>
</dbReference>
<reference evidence="2 3" key="1">
    <citation type="submission" date="2023-07" db="EMBL/GenBank/DDBJ databases">
        <title>Genomic Encyclopedia of Type Strains, Phase IV (KMG-IV): sequencing the most valuable type-strain genomes for metagenomic binning, comparative biology and taxonomic classification.</title>
        <authorList>
            <person name="Goeker M."/>
        </authorList>
    </citation>
    <scope>NUCLEOTIDE SEQUENCE [LARGE SCALE GENOMIC DNA]</scope>
    <source>
        <strain evidence="2 3">B1-1</strain>
    </source>
</reference>
<evidence type="ECO:0000313" key="3">
    <source>
        <dbReference type="Proteomes" id="UP001223743"/>
    </source>
</evidence>
<feature type="signal peptide" evidence="1">
    <location>
        <begin position="1"/>
        <end position="18"/>
    </location>
</feature>
<protein>
    <recommendedName>
        <fullName evidence="4">Lipoprotein</fullName>
    </recommendedName>
</protein>
<keyword evidence="1" id="KW-0732">Signal</keyword>
<dbReference type="EMBL" id="JAUSWJ010000001">
    <property type="protein sequence ID" value="MDQ0515081.1"/>
    <property type="molecule type" value="Genomic_DNA"/>
</dbReference>
<feature type="chain" id="PRO_5046117048" description="Lipoprotein" evidence="1">
    <location>
        <begin position="19"/>
        <end position="60"/>
    </location>
</feature>
<accession>A0ABU0M293</accession>
<dbReference type="PROSITE" id="PS51257">
    <property type="entry name" value="PROKAR_LIPOPROTEIN"/>
    <property type="match status" value="1"/>
</dbReference>
<evidence type="ECO:0000256" key="1">
    <source>
        <dbReference type="SAM" id="SignalP"/>
    </source>
</evidence>
<keyword evidence="3" id="KW-1185">Reference proteome</keyword>